<dbReference type="AlphaFoldDB" id="A0A9D3NWN6"/>
<evidence type="ECO:0000259" key="1">
    <source>
        <dbReference type="PROSITE" id="PS51393"/>
    </source>
</evidence>
<dbReference type="GO" id="GO:0046872">
    <property type="term" value="F:metal ion binding"/>
    <property type="evidence" value="ECO:0007669"/>
    <property type="project" value="InterPro"/>
</dbReference>
<organism evidence="2 3">
    <name type="scientific">Hemibagrus wyckioides</name>
    <dbReference type="NCBI Taxonomy" id="337641"/>
    <lineage>
        <taxon>Eukaryota</taxon>
        <taxon>Metazoa</taxon>
        <taxon>Chordata</taxon>
        <taxon>Craniata</taxon>
        <taxon>Vertebrata</taxon>
        <taxon>Euteleostomi</taxon>
        <taxon>Actinopterygii</taxon>
        <taxon>Neopterygii</taxon>
        <taxon>Teleostei</taxon>
        <taxon>Ostariophysi</taxon>
        <taxon>Siluriformes</taxon>
        <taxon>Bagridae</taxon>
        <taxon>Hemibagrus</taxon>
    </lineage>
</organism>
<protein>
    <recommendedName>
        <fullName evidence="1">Lipoxygenase domain-containing protein</fullName>
    </recommendedName>
</protein>
<dbReference type="PROSITE" id="PS51393">
    <property type="entry name" value="LIPOXYGENASE_3"/>
    <property type="match status" value="1"/>
</dbReference>
<proteinExistence type="predicted"/>
<dbReference type="Gene3D" id="1.20.245.10">
    <property type="entry name" value="Lipoxygenase-1, Domain 5"/>
    <property type="match status" value="1"/>
</dbReference>
<feature type="domain" description="Lipoxygenase" evidence="1">
    <location>
        <begin position="1"/>
        <end position="76"/>
    </location>
</feature>
<name>A0A9D3NWN6_9TELE</name>
<evidence type="ECO:0000313" key="3">
    <source>
        <dbReference type="Proteomes" id="UP000824219"/>
    </source>
</evidence>
<keyword evidence="3" id="KW-1185">Reference proteome</keyword>
<dbReference type="OrthoDB" id="407298at2759"/>
<dbReference type="EMBL" id="JAHKSW010000007">
    <property type="protein sequence ID" value="KAG7330190.1"/>
    <property type="molecule type" value="Genomic_DNA"/>
</dbReference>
<reference evidence="2 3" key="1">
    <citation type="submission" date="2021-06" db="EMBL/GenBank/DDBJ databases">
        <title>Chromosome-level genome assembly of the red-tail catfish (Hemibagrus wyckioides).</title>
        <authorList>
            <person name="Shao F."/>
        </authorList>
    </citation>
    <scope>NUCLEOTIDE SEQUENCE [LARGE SCALE GENOMIC DNA]</scope>
    <source>
        <strain evidence="2">EC202008001</strain>
        <tissue evidence="2">Blood</tissue>
    </source>
</reference>
<sequence>MVQAFLRPNPTLNKELKIPLAQYEEQDFTEPAAQKIIDDFRQDLKDIEEEILQQNKCLEPPYLYLCPSRIENSITI</sequence>
<dbReference type="GO" id="GO:0016702">
    <property type="term" value="F:oxidoreductase activity, acting on single donors with incorporation of molecular oxygen, incorporation of two atoms of oxygen"/>
    <property type="evidence" value="ECO:0007669"/>
    <property type="project" value="InterPro"/>
</dbReference>
<dbReference type="InterPro" id="IPR013819">
    <property type="entry name" value="LipOase_C"/>
</dbReference>
<gene>
    <name evidence="2" type="ORF">KOW79_006412</name>
</gene>
<accession>A0A9D3NWN6</accession>
<comment type="caution">
    <text evidence="2">The sequence shown here is derived from an EMBL/GenBank/DDBJ whole genome shotgun (WGS) entry which is preliminary data.</text>
</comment>
<dbReference type="Proteomes" id="UP000824219">
    <property type="component" value="Linkage Group LG07"/>
</dbReference>
<dbReference type="InterPro" id="IPR036226">
    <property type="entry name" value="LipOase_C_sf"/>
</dbReference>
<evidence type="ECO:0000313" key="2">
    <source>
        <dbReference type="EMBL" id="KAG7330190.1"/>
    </source>
</evidence>
<dbReference type="SUPFAM" id="SSF48484">
    <property type="entry name" value="Lipoxigenase"/>
    <property type="match status" value="1"/>
</dbReference>